<sequence length="609" mass="66527">MQRPGESPDRRLRRSSSDAVLDSQSRLTKSTNGARTPNRVRFPEKSIEEQEGKESGDSSSLQLGSQIPPARRSSSNKDGETQDQHHDPAVDSATLRERLIAHTKQKQKQKPATRPCHVSRAGTASNIFQSAGTQGFAPPGFIWVPIRGASEPSTPGPGRAQEKKAGTLSPLKPCIKQKSKSAAPTPPNERSGNQYDLKEGQQLRRVKTVDFEDTLSKPLLAIPPVKVREDEVKAQPAGRINTLQGRRGRNYGEVSQGDRYGSPSFLKPKSQPADTAVTKTDVHVVAIAPSWSVEEIPDEEVSTPATPTMQIVESSNGTYQVIWDDISPEHEECRRERRSSSASQALQSATSSPLKGLDRVNTKLTEWSWGSRSPSDAFKPQIVVFPDEDGRTSMSDCAIEEDGDLMIIAPPNSQRTSATASRYASQAASSRPSRSPSHDDSETYASVEDPQPQEPPKQEGLVVPDPDASPRRPGSRVGASMKKPPADRRLSNVEESEMKFRGHRDSVTLARSRIFNAGGVSPELFSHRDSIVMAKKRMHAKNHATSAARAMPYPIATASEPLLDVDDIHKGSLSPERKQDAMKGLKNSSSASMPAQKPTDAHRHIRILE</sequence>
<name>A0A6A5Z8Y5_9PLEO</name>
<feature type="region of interest" description="Disordered" evidence="1">
    <location>
        <begin position="325"/>
        <end position="497"/>
    </location>
</feature>
<dbReference type="AlphaFoldDB" id="A0A6A5Z8Y5"/>
<feature type="compositionally biased region" description="Basic residues" evidence="1">
    <location>
        <begin position="101"/>
        <end position="111"/>
    </location>
</feature>
<feature type="compositionally biased region" description="Basic and acidic residues" evidence="1">
    <location>
        <begin position="569"/>
        <end position="583"/>
    </location>
</feature>
<dbReference type="EMBL" id="ML977322">
    <property type="protein sequence ID" value="KAF2115910.1"/>
    <property type="molecule type" value="Genomic_DNA"/>
</dbReference>
<feature type="compositionally biased region" description="Basic and acidic residues" evidence="1">
    <location>
        <begin position="1"/>
        <end position="10"/>
    </location>
</feature>
<dbReference type="Proteomes" id="UP000799770">
    <property type="component" value="Unassembled WGS sequence"/>
</dbReference>
<dbReference type="OrthoDB" id="3944862at2759"/>
<evidence type="ECO:0000313" key="2">
    <source>
        <dbReference type="EMBL" id="KAF2115910.1"/>
    </source>
</evidence>
<evidence type="ECO:0000313" key="3">
    <source>
        <dbReference type="Proteomes" id="UP000799770"/>
    </source>
</evidence>
<reference evidence="2" key="1">
    <citation type="journal article" date="2020" name="Stud. Mycol.">
        <title>101 Dothideomycetes genomes: a test case for predicting lifestyles and emergence of pathogens.</title>
        <authorList>
            <person name="Haridas S."/>
            <person name="Albert R."/>
            <person name="Binder M."/>
            <person name="Bloem J."/>
            <person name="Labutti K."/>
            <person name="Salamov A."/>
            <person name="Andreopoulos B."/>
            <person name="Baker S."/>
            <person name="Barry K."/>
            <person name="Bills G."/>
            <person name="Bluhm B."/>
            <person name="Cannon C."/>
            <person name="Castanera R."/>
            <person name="Culley D."/>
            <person name="Daum C."/>
            <person name="Ezra D."/>
            <person name="Gonzalez J."/>
            <person name="Henrissat B."/>
            <person name="Kuo A."/>
            <person name="Liang C."/>
            <person name="Lipzen A."/>
            <person name="Lutzoni F."/>
            <person name="Magnuson J."/>
            <person name="Mondo S."/>
            <person name="Nolan M."/>
            <person name="Ohm R."/>
            <person name="Pangilinan J."/>
            <person name="Park H.-J."/>
            <person name="Ramirez L."/>
            <person name="Alfaro M."/>
            <person name="Sun H."/>
            <person name="Tritt A."/>
            <person name="Yoshinaga Y."/>
            <person name="Zwiers L.-H."/>
            <person name="Turgeon B."/>
            <person name="Goodwin S."/>
            <person name="Spatafora J."/>
            <person name="Crous P."/>
            <person name="Grigoriev I."/>
        </authorList>
    </citation>
    <scope>NUCLEOTIDE SEQUENCE</scope>
    <source>
        <strain evidence="2">CBS 627.86</strain>
    </source>
</reference>
<keyword evidence="3" id="KW-1185">Reference proteome</keyword>
<feature type="compositionally biased region" description="Low complexity" evidence="1">
    <location>
        <begin position="340"/>
        <end position="352"/>
    </location>
</feature>
<feature type="region of interest" description="Disordered" evidence="1">
    <location>
        <begin position="231"/>
        <end position="277"/>
    </location>
</feature>
<feature type="region of interest" description="Disordered" evidence="1">
    <location>
        <begin position="569"/>
        <end position="609"/>
    </location>
</feature>
<accession>A0A6A5Z8Y5</accession>
<proteinExistence type="predicted"/>
<organism evidence="2 3">
    <name type="scientific">Lophiotrema nucula</name>
    <dbReference type="NCBI Taxonomy" id="690887"/>
    <lineage>
        <taxon>Eukaryota</taxon>
        <taxon>Fungi</taxon>
        <taxon>Dikarya</taxon>
        <taxon>Ascomycota</taxon>
        <taxon>Pezizomycotina</taxon>
        <taxon>Dothideomycetes</taxon>
        <taxon>Pleosporomycetidae</taxon>
        <taxon>Pleosporales</taxon>
        <taxon>Lophiotremataceae</taxon>
        <taxon>Lophiotrema</taxon>
    </lineage>
</organism>
<feature type="compositionally biased region" description="Polar residues" evidence="1">
    <location>
        <begin position="24"/>
        <end position="35"/>
    </location>
</feature>
<feature type="compositionally biased region" description="Polar residues" evidence="1">
    <location>
        <begin position="122"/>
        <end position="133"/>
    </location>
</feature>
<feature type="region of interest" description="Disordered" evidence="1">
    <location>
        <begin position="1"/>
        <end position="201"/>
    </location>
</feature>
<feature type="compositionally biased region" description="Basic and acidic residues" evidence="1">
    <location>
        <begin position="41"/>
        <end position="56"/>
    </location>
</feature>
<protein>
    <submittedName>
        <fullName evidence="2">Uncharacterized protein</fullName>
    </submittedName>
</protein>
<feature type="compositionally biased region" description="Low complexity" evidence="1">
    <location>
        <begin position="57"/>
        <end position="66"/>
    </location>
</feature>
<feature type="compositionally biased region" description="Basic and acidic residues" evidence="1">
    <location>
        <begin position="484"/>
        <end position="497"/>
    </location>
</feature>
<feature type="compositionally biased region" description="Basic and acidic residues" evidence="1">
    <location>
        <begin position="599"/>
        <end position="609"/>
    </location>
</feature>
<gene>
    <name evidence="2" type="ORF">BDV96DRAFT_492338</name>
</gene>
<feature type="compositionally biased region" description="Low complexity" evidence="1">
    <location>
        <begin position="413"/>
        <end position="435"/>
    </location>
</feature>
<evidence type="ECO:0000256" key="1">
    <source>
        <dbReference type="SAM" id="MobiDB-lite"/>
    </source>
</evidence>
<feature type="compositionally biased region" description="Polar residues" evidence="1">
    <location>
        <begin position="362"/>
        <end position="374"/>
    </location>
</feature>
<feature type="compositionally biased region" description="Basic and acidic residues" evidence="1">
    <location>
        <begin position="75"/>
        <end position="100"/>
    </location>
</feature>
<feature type="compositionally biased region" description="Basic and acidic residues" evidence="1">
    <location>
        <begin position="327"/>
        <end position="339"/>
    </location>
</feature>